<accession>A0A4R8QQ22</accession>
<name>A0A4R8QQ22_9PEZI</name>
<gene>
    <name evidence="1" type="ORF">C8035_v001225</name>
</gene>
<organism evidence="1 2">
    <name type="scientific">Colletotrichum spinosum</name>
    <dbReference type="NCBI Taxonomy" id="1347390"/>
    <lineage>
        <taxon>Eukaryota</taxon>
        <taxon>Fungi</taxon>
        <taxon>Dikarya</taxon>
        <taxon>Ascomycota</taxon>
        <taxon>Pezizomycotina</taxon>
        <taxon>Sordariomycetes</taxon>
        <taxon>Hypocreomycetidae</taxon>
        <taxon>Glomerellales</taxon>
        <taxon>Glomerellaceae</taxon>
        <taxon>Colletotrichum</taxon>
        <taxon>Colletotrichum orbiculare species complex</taxon>
    </lineage>
</organism>
<proteinExistence type="predicted"/>
<protein>
    <submittedName>
        <fullName evidence="1">Uncharacterized protein</fullName>
    </submittedName>
</protein>
<keyword evidence="2" id="KW-1185">Reference proteome</keyword>
<reference evidence="1 2" key="1">
    <citation type="submission" date="2018-11" db="EMBL/GenBank/DDBJ databases">
        <title>Genome sequence and assembly of Colletotrichum spinosum.</title>
        <authorList>
            <person name="Gan P."/>
            <person name="Shirasu K."/>
        </authorList>
    </citation>
    <scope>NUCLEOTIDE SEQUENCE [LARGE SCALE GENOMIC DNA]</scope>
    <source>
        <strain evidence="1 2">CBS 515.97</strain>
    </source>
</reference>
<comment type="caution">
    <text evidence="1">The sequence shown here is derived from an EMBL/GenBank/DDBJ whole genome shotgun (WGS) entry which is preliminary data.</text>
</comment>
<evidence type="ECO:0000313" key="1">
    <source>
        <dbReference type="EMBL" id="TDZ37875.1"/>
    </source>
</evidence>
<dbReference type="EMBL" id="QAPG01000020">
    <property type="protein sequence ID" value="TDZ37875.1"/>
    <property type="molecule type" value="Genomic_DNA"/>
</dbReference>
<evidence type="ECO:0000313" key="2">
    <source>
        <dbReference type="Proteomes" id="UP000295083"/>
    </source>
</evidence>
<sequence>MTNSSYRLSPMSLSPVIRITQFVAFTSVNSKADSVRIRNGVMFLDAFQFDPGETTVHHEHDLDGVRISPKTGYWLVDDRQDARRTGGGLSPQVVLPSPKSLQTENLSRCCCVPD</sequence>
<dbReference type="Proteomes" id="UP000295083">
    <property type="component" value="Unassembled WGS sequence"/>
</dbReference>
<dbReference type="AlphaFoldDB" id="A0A4R8QQ22"/>